<evidence type="ECO:0000313" key="1">
    <source>
        <dbReference type="EMBL" id="AAM79924.1"/>
    </source>
</evidence>
<organism evidence="1 2">
    <name type="scientific">Streptococcus pyogenes serotype M3 (strain ATCC BAA-595 / MGAS315)</name>
    <dbReference type="NCBI Taxonomy" id="198466"/>
    <lineage>
        <taxon>Bacteria</taxon>
        <taxon>Bacillati</taxon>
        <taxon>Bacillota</taxon>
        <taxon>Bacilli</taxon>
        <taxon>Lactobacillales</taxon>
        <taxon>Streptococcaceae</taxon>
        <taxon>Streptococcus</taxon>
    </lineage>
</organism>
<gene>
    <name evidence="1" type="ordered locus">SpyM3_1317</name>
</gene>
<evidence type="ECO:0008006" key="3">
    <source>
        <dbReference type="Google" id="ProtNLM"/>
    </source>
</evidence>
<evidence type="ECO:0000313" key="2">
    <source>
        <dbReference type="Proteomes" id="UP000000564"/>
    </source>
</evidence>
<dbReference type="EMBL" id="AE014074">
    <property type="protein sequence ID" value="AAM79924.1"/>
    <property type="molecule type" value="Genomic_DNA"/>
</dbReference>
<dbReference type="AlphaFoldDB" id="A0A0H2UVN6"/>
<dbReference type="Proteomes" id="UP000000564">
    <property type="component" value="Chromosome"/>
</dbReference>
<protein>
    <recommendedName>
        <fullName evidence="3">Antigen B</fullName>
    </recommendedName>
</protein>
<dbReference type="HOGENOM" id="CLU_155059_0_0_9"/>
<dbReference type="KEGG" id="spg:SpyM3_1317"/>
<dbReference type="Gene3D" id="3.30.2000.30">
    <property type="match status" value="1"/>
</dbReference>
<sequence>MLKKLGLVDLHASIKQKIEDKTGLMAYDHVPEDMPSPFYFIEVVDKRPEDTKVMWCEVFTVWIHAIAEAGKSKIAIYDMIEKLEEALTEELVLPEEIDILRQSEVGMQSLQEDETGEMHAIVAYEIKVSYGFKVKV</sequence>
<dbReference type="RefSeq" id="WP_009880256.1">
    <property type="nucleotide sequence ID" value="NC_004070.1"/>
</dbReference>
<name>A0A0H2UVN6_STRP3</name>
<accession>A0A0H2UVN6</accession>
<proteinExistence type="predicted"/>
<reference evidence="1 2" key="1">
    <citation type="journal article" date="2002" name="Proc. Natl. Acad. Sci. U.S.A.">
        <title>Genome sequence of a serotype M3 strain of group A Streptococcus: phage-encoded toxins, the high-virulence phenotype, and clone emergence.</title>
        <authorList>
            <person name="Beres S.B."/>
            <person name="Sylva G.L."/>
            <person name="Barbian K.D."/>
            <person name="Lei B."/>
            <person name="Hoff J.S."/>
            <person name="Mammarella N.D."/>
            <person name="Liu M.Y."/>
            <person name="Smoot J.C."/>
            <person name="Porcella S.F."/>
            <person name="Parkins L.D."/>
            <person name="Campbell D.S."/>
            <person name="Smith T.M."/>
            <person name="McCormick J.K."/>
            <person name="Leung D.Y."/>
            <person name="Schlievert P.M."/>
            <person name="Musser J.M."/>
        </authorList>
    </citation>
    <scope>NUCLEOTIDE SEQUENCE [LARGE SCALE GENOMIC DNA]</scope>
    <source>
        <strain evidence="2">ATCC BAA-595 / MGAS315</strain>
    </source>
</reference>
<dbReference type="Pfam" id="PF16807">
    <property type="entry name" value="Phage_tail_terminator_4"/>
    <property type="match status" value="1"/>
</dbReference>
<dbReference type="InterPro" id="IPR053745">
    <property type="entry name" value="Viral_Tail_Comp_sf"/>
</dbReference>